<feature type="compositionally biased region" description="Low complexity" evidence="5">
    <location>
        <begin position="1"/>
        <end position="21"/>
    </location>
</feature>
<keyword evidence="3" id="KW-0862">Zinc</keyword>
<evidence type="ECO:0000256" key="5">
    <source>
        <dbReference type="SAM" id="MobiDB-lite"/>
    </source>
</evidence>
<keyword evidence="9" id="KW-1185">Reference proteome</keyword>
<keyword evidence="6" id="KW-1133">Transmembrane helix</keyword>
<dbReference type="PROSITE" id="PS50089">
    <property type="entry name" value="ZF_RING_2"/>
    <property type="match status" value="1"/>
</dbReference>
<reference evidence="8 9" key="1">
    <citation type="submission" date="2016-07" db="EMBL/GenBank/DDBJ databases">
        <title>Pervasive Adenine N6-methylation of Active Genes in Fungi.</title>
        <authorList>
            <consortium name="DOE Joint Genome Institute"/>
            <person name="Mondo S.J."/>
            <person name="Dannebaum R.O."/>
            <person name="Kuo R.C."/>
            <person name="Labutti K."/>
            <person name="Haridas S."/>
            <person name="Kuo A."/>
            <person name="Salamov A."/>
            <person name="Ahrendt S.R."/>
            <person name="Lipzen A."/>
            <person name="Sullivan W."/>
            <person name="Andreopoulos W.B."/>
            <person name="Clum A."/>
            <person name="Lindquist E."/>
            <person name="Daum C."/>
            <person name="Ramamoorthy G.K."/>
            <person name="Gryganskyi A."/>
            <person name="Culley D."/>
            <person name="Magnuson J.K."/>
            <person name="James T.Y."/>
            <person name="O'Malley M.A."/>
            <person name="Stajich J.E."/>
            <person name="Spatafora J.W."/>
            <person name="Visel A."/>
            <person name="Grigoriev I.V."/>
        </authorList>
    </citation>
    <scope>NUCLEOTIDE SEQUENCE [LARGE SCALE GENOMIC DNA]</scope>
    <source>
        <strain evidence="8 9">62-1032</strain>
    </source>
</reference>
<protein>
    <recommendedName>
        <fullName evidence="7">RING-type domain-containing protein</fullName>
    </recommendedName>
</protein>
<feature type="transmembrane region" description="Helical" evidence="6">
    <location>
        <begin position="174"/>
        <end position="191"/>
    </location>
</feature>
<name>A0A1Y2DFX7_9BASI</name>
<dbReference type="SUPFAM" id="SSF57850">
    <property type="entry name" value="RING/U-box"/>
    <property type="match status" value="1"/>
</dbReference>
<dbReference type="EMBL" id="MCGR01000080">
    <property type="protein sequence ID" value="ORY57994.1"/>
    <property type="molecule type" value="Genomic_DNA"/>
</dbReference>
<keyword evidence="2 4" id="KW-0863">Zinc-finger</keyword>
<sequence>MPVKGSTSRESNSSSSWSATPPISPPPPKPQQSGVADPSAEEAVKDDFKPSDSQRTPQTDFTRQSRPSPLSLASPPPNSELADAFEEFSLFLLSTLHDLLTTLLEWRPSPFHLFAFLMHLLCFIQLVALLVEDSIVRTTMADPLPKELPRGSTWGKRFSRWNWRGRQLVRRYKGAMGTLGVCAVVCAWIGWEAVMRNEGVKEPGWNDVPAARWVSGMIKEVVEGEGRRCPFRLVVVIETLAALLSLIQPLKHLLPTSILPPTLPPPALLFPSSTPPSHTPTPRILSPALTPSPSTPTSPSSSSPPSPSRSPGAFFTFPSPPPPLALDAHWLLLHLDSLLQSFLSLFQFALLLPLLPRSTYSLFHPAPHILLLSIRGRLIAIGKTRDKMRRTVECLRVVFDEFPEVEGGEAGVGEAKEREEEAEGDWVCTICFEGMEEEENSLAAAGAGGSGFNSPSPSGSNSPALLGGGGEGTSSKAKRTMKARCRLPCSHRYHAGCLTTWLQYQSWCPSCHTAITSKRSDVAAPATPLAPLFPQQPAEVDMSDIYPGNGGGGRRRTVSDE</sequence>
<dbReference type="InParanoid" id="A0A1Y2DFX7"/>
<evidence type="ECO:0000256" key="2">
    <source>
        <dbReference type="ARBA" id="ARBA00022771"/>
    </source>
</evidence>
<feature type="region of interest" description="Disordered" evidence="5">
    <location>
        <begin position="533"/>
        <end position="561"/>
    </location>
</feature>
<evidence type="ECO:0000313" key="9">
    <source>
        <dbReference type="Proteomes" id="UP000193467"/>
    </source>
</evidence>
<evidence type="ECO:0000313" key="8">
    <source>
        <dbReference type="EMBL" id="ORY57994.1"/>
    </source>
</evidence>
<evidence type="ECO:0000256" key="4">
    <source>
        <dbReference type="PROSITE-ProRule" id="PRU00175"/>
    </source>
</evidence>
<dbReference type="InterPro" id="IPR050731">
    <property type="entry name" value="HRD1_E3_ubiq-ligases"/>
</dbReference>
<feature type="region of interest" description="Disordered" evidence="5">
    <location>
        <begin position="269"/>
        <end position="314"/>
    </location>
</feature>
<gene>
    <name evidence="8" type="ORF">BCR35DRAFT_208920</name>
</gene>
<feature type="compositionally biased region" description="Pro residues" evidence="5">
    <location>
        <begin position="269"/>
        <end position="279"/>
    </location>
</feature>
<dbReference type="InterPro" id="IPR001841">
    <property type="entry name" value="Znf_RING"/>
</dbReference>
<dbReference type="OrthoDB" id="2538055at2759"/>
<dbReference type="InterPro" id="IPR013083">
    <property type="entry name" value="Znf_RING/FYVE/PHD"/>
</dbReference>
<feature type="compositionally biased region" description="Basic and acidic residues" evidence="5">
    <location>
        <begin position="42"/>
        <end position="52"/>
    </location>
</feature>
<dbReference type="GO" id="GO:0043161">
    <property type="term" value="P:proteasome-mediated ubiquitin-dependent protein catabolic process"/>
    <property type="evidence" value="ECO:0007669"/>
    <property type="project" value="TreeGrafter"/>
</dbReference>
<organism evidence="8 9">
    <name type="scientific">Leucosporidium creatinivorum</name>
    <dbReference type="NCBI Taxonomy" id="106004"/>
    <lineage>
        <taxon>Eukaryota</taxon>
        <taxon>Fungi</taxon>
        <taxon>Dikarya</taxon>
        <taxon>Basidiomycota</taxon>
        <taxon>Pucciniomycotina</taxon>
        <taxon>Microbotryomycetes</taxon>
        <taxon>Leucosporidiales</taxon>
        <taxon>Leucosporidium</taxon>
    </lineage>
</organism>
<comment type="caution">
    <text evidence="8">The sequence shown here is derived from an EMBL/GenBank/DDBJ whole genome shotgun (WGS) entry which is preliminary data.</text>
</comment>
<dbReference type="GO" id="GO:0012505">
    <property type="term" value="C:endomembrane system"/>
    <property type="evidence" value="ECO:0007669"/>
    <property type="project" value="TreeGrafter"/>
</dbReference>
<keyword evidence="6" id="KW-0812">Transmembrane</keyword>
<feature type="transmembrane region" description="Helical" evidence="6">
    <location>
        <begin position="111"/>
        <end position="131"/>
    </location>
</feature>
<feature type="region of interest" description="Disordered" evidence="5">
    <location>
        <begin position="443"/>
        <end position="477"/>
    </location>
</feature>
<dbReference type="AlphaFoldDB" id="A0A1Y2DFX7"/>
<dbReference type="GO" id="GO:0008270">
    <property type="term" value="F:zinc ion binding"/>
    <property type="evidence" value="ECO:0007669"/>
    <property type="project" value="UniProtKB-KW"/>
</dbReference>
<keyword evidence="1" id="KW-0479">Metal-binding</keyword>
<dbReference type="SMART" id="SM00184">
    <property type="entry name" value="RING"/>
    <property type="match status" value="1"/>
</dbReference>
<feature type="domain" description="RING-type" evidence="7">
    <location>
        <begin position="428"/>
        <end position="512"/>
    </location>
</feature>
<dbReference type="PANTHER" id="PTHR22763">
    <property type="entry name" value="RING ZINC FINGER PROTEIN"/>
    <property type="match status" value="1"/>
</dbReference>
<evidence type="ECO:0000256" key="3">
    <source>
        <dbReference type="ARBA" id="ARBA00022833"/>
    </source>
</evidence>
<proteinExistence type="predicted"/>
<dbReference type="Proteomes" id="UP000193467">
    <property type="component" value="Unassembled WGS sequence"/>
</dbReference>
<evidence type="ECO:0000259" key="7">
    <source>
        <dbReference type="PROSITE" id="PS50089"/>
    </source>
</evidence>
<keyword evidence="6" id="KW-0472">Membrane</keyword>
<accession>A0A1Y2DFX7</accession>
<feature type="compositionally biased region" description="Polar residues" evidence="5">
    <location>
        <begin position="53"/>
        <end position="64"/>
    </location>
</feature>
<dbReference type="STRING" id="106004.A0A1Y2DFX7"/>
<feature type="compositionally biased region" description="Low complexity" evidence="5">
    <location>
        <begin position="280"/>
        <end position="301"/>
    </location>
</feature>
<evidence type="ECO:0000256" key="6">
    <source>
        <dbReference type="SAM" id="Phobius"/>
    </source>
</evidence>
<evidence type="ECO:0000256" key="1">
    <source>
        <dbReference type="ARBA" id="ARBA00022723"/>
    </source>
</evidence>
<feature type="compositionally biased region" description="Low complexity" evidence="5">
    <location>
        <begin position="452"/>
        <end position="465"/>
    </location>
</feature>
<feature type="region of interest" description="Disordered" evidence="5">
    <location>
        <begin position="1"/>
        <end position="77"/>
    </location>
</feature>
<dbReference type="Gene3D" id="3.30.40.10">
    <property type="entry name" value="Zinc/RING finger domain, C3HC4 (zinc finger)"/>
    <property type="match status" value="1"/>
</dbReference>
<dbReference type="GO" id="GO:0061630">
    <property type="term" value="F:ubiquitin protein ligase activity"/>
    <property type="evidence" value="ECO:0007669"/>
    <property type="project" value="TreeGrafter"/>
</dbReference>